<gene>
    <name evidence="2" type="ORF">R4Z09_01135</name>
</gene>
<sequence length="173" mass="20724">MRQALEKRFSFLYSGELSAVVMFIFVSIMVNRAYPELHLYSLLSFWASFLLLEFLLIQGSFYWYSKWRRLKREKISVTPMNVVQLLWKLKKWNIGLISLTSVAFVADFMRWSPTLPIGGLSLSCFIYIFAILEYINYFHIQLSYDNRSDIEYLRKTKRLKKSSLNRDFMHLKK</sequence>
<dbReference type="EMBL" id="CP137640">
    <property type="protein sequence ID" value="WVX81680.1"/>
    <property type="molecule type" value="Genomic_DNA"/>
</dbReference>
<keyword evidence="1" id="KW-0472">Membrane</keyword>
<evidence type="ECO:0000313" key="2">
    <source>
        <dbReference type="EMBL" id="WVX81680.1"/>
    </source>
</evidence>
<evidence type="ECO:0000313" key="3">
    <source>
        <dbReference type="Proteomes" id="UP001357223"/>
    </source>
</evidence>
<dbReference type="RefSeq" id="WP_338450592.1">
    <property type="nucleotide sequence ID" value="NZ_CP137640.1"/>
</dbReference>
<protein>
    <submittedName>
        <fullName evidence="2">General stress protein</fullName>
    </submittedName>
</protein>
<organism evidence="2 3">
    <name type="scientific">Niallia oryzisoli</name>
    <dbReference type="NCBI Taxonomy" id="1737571"/>
    <lineage>
        <taxon>Bacteria</taxon>
        <taxon>Bacillati</taxon>
        <taxon>Bacillota</taxon>
        <taxon>Bacilli</taxon>
        <taxon>Bacillales</taxon>
        <taxon>Bacillaceae</taxon>
        <taxon>Niallia</taxon>
    </lineage>
</organism>
<keyword evidence="1" id="KW-0812">Transmembrane</keyword>
<feature type="transmembrane region" description="Helical" evidence="1">
    <location>
        <begin position="12"/>
        <end position="30"/>
    </location>
</feature>
<dbReference type="Proteomes" id="UP001357223">
    <property type="component" value="Chromosome"/>
</dbReference>
<name>A0ABZ2CIB9_9BACI</name>
<feature type="transmembrane region" description="Helical" evidence="1">
    <location>
        <begin position="42"/>
        <end position="64"/>
    </location>
</feature>
<accession>A0ABZ2CIB9</accession>
<feature type="transmembrane region" description="Helical" evidence="1">
    <location>
        <begin position="92"/>
        <end position="111"/>
    </location>
</feature>
<reference evidence="2 3" key="1">
    <citation type="submission" date="2023-10" db="EMBL/GenBank/DDBJ databases">
        <title>Niallia locisalis sp.nov. isolated from a salt pond sample.</title>
        <authorList>
            <person name="Li X.-J."/>
            <person name="Dong L."/>
        </authorList>
    </citation>
    <scope>NUCLEOTIDE SEQUENCE [LARGE SCALE GENOMIC DNA]</scope>
    <source>
        <strain evidence="2 3">DSM 29761</strain>
    </source>
</reference>
<proteinExistence type="predicted"/>
<keyword evidence="1" id="KW-1133">Transmembrane helix</keyword>
<evidence type="ECO:0000256" key="1">
    <source>
        <dbReference type="SAM" id="Phobius"/>
    </source>
</evidence>
<keyword evidence="3" id="KW-1185">Reference proteome</keyword>
<feature type="transmembrane region" description="Helical" evidence="1">
    <location>
        <begin position="117"/>
        <end position="138"/>
    </location>
</feature>